<evidence type="ECO:0000256" key="5">
    <source>
        <dbReference type="ARBA" id="ARBA00038063"/>
    </source>
</evidence>
<dbReference type="InterPro" id="IPR018171">
    <property type="entry name" value="Pept_tRNA_hydro_CS"/>
</dbReference>
<dbReference type="GO" id="GO:0005737">
    <property type="term" value="C:cytoplasm"/>
    <property type="evidence" value="ECO:0007669"/>
    <property type="project" value="UniProtKB-SubCell"/>
</dbReference>
<dbReference type="PROSITE" id="PS01195">
    <property type="entry name" value="PEPT_TRNA_HYDROL_1"/>
    <property type="match status" value="1"/>
</dbReference>
<name>A0A9D1H506_9FIRM</name>
<dbReference type="PANTHER" id="PTHR17224:SF1">
    <property type="entry name" value="PEPTIDYL-TRNA HYDROLASE"/>
    <property type="match status" value="1"/>
</dbReference>
<dbReference type="PROSITE" id="PS01196">
    <property type="entry name" value="PEPT_TRNA_HYDROL_2"/>
    <property type="match status" value="1"/>
</dbReference>
<dbReference type="GO" id="GO:0000049">
    <property type="term" value="F:tRNA binding"/>
    <property type="evidence" value="ECO:0007669"/>
    <property type="project" value="UniProtKB-UniRule"/>
</dbReference>
<dbReference type="EMBL" id="DVLU01000053">
    <property type="protein sequence ID" value="HIT85329.1"/>
    <property type="molecule type" value="Genomic_DNA"/>
</dbReference>
<evidence type="ECO:0000313" key="11">
    <source>
        <dbReference type="EMBL" id="HIT85329.1"/>
    </source>
</evidence>
<dbReference type="CDD" id="cd00462">
    <property type="entry name" value="PTH"/>
    <property type="match status" value="1"/>
</dbReference>
<evidence type="ECO:0000256" key="8">
    <source>
        <dbReference type="HAMAP-Rule" id="MF_00083"/>
    </source>
</evidence>
<organism evidence="11 12">
    <name type="scientific">Candidatus Ornithomonoglobus intestinigallinarum</name>
    <dbReference type="NCBI Taxonomy" id="2840894"/>
    <lineage>
        <taxon>Bacteria</taxon>
        <taxon>Bacillati</taxon>
        <taxon>Bacillota</taxon>
        <taxon>Clostridia</taxon>
        <taxon>Candidatus Ornithomonoglobus</taxon>
    </lineage>
</organism>
<dbReference type="Proteomes" id="UP000824165">
    <property type="component" value="Unassembled WGS sequence"/>
</dbReference>
<dbReference type="InterPro" id="IPR036416">
    <property type="entry name" value="Pept_tRNA_hydro_sf"/>
</dbReference>
<dbReference type="PANTHER" id="PTHR17224">
    <property type="entry name" value="PEPTIDYL-TRNA HYDROLASE"/>
    <property type="match status" value="1"/>
</dbReference>
<evidence type="ECO:0000256" key="3">
    <source>
        <dbReference type="ARBA" id="ARBA00022801"/>
    </source>
</evidence>
<keyword evidence="2 8" id="KW-0820">tRNA-binding</keyword>
<proteinExistence type="inferred from homology"/>
<protein>
    <recommendedName>
        <fullName evidence="7 8">Peptidyl-tRNA hydrolase</fullName>
        <shortName evidence="8">Pth</shortName>
        <ecNumber evidence="1 8">3.1.1.29</ecNumber>
    </recommendedName>
</protein>
<dbReference type="EC" id="3.1.1.29" evidence="1 8"/>
<dbReference type="AlphaFoldDB" id="A0A9D1H506"/>
<feature type="binding site" evidence="8">
    <location>
        <position position="14"/>
    </location>
    <ligand>
        <name>tRNA</name>
        <dbReference type="ChEBI" id="CHEBI:17843"/>
    </ligand>
</feature>
<evidence type="ECO:0000256" key="6">
    <source>
        <dbReference type="ARBA" id="ARBA00048707"/>
    </source>
</evidence>
<dbReference type="NCBIfam" id="TIGR00447">
    <property type="entry name" value="pth"/>
    <property type="match status" value="1"/>
</dbReference>
<comment type="similarity">
    <text evidence="5 8 10">Belongs to the PTH family.</text>
</comment>
<dbReference type="InterPro" id="IPR001328">
    <property type="entry name" value="Pept_tRNA_hydro"/>
</dbReference>
<evidence type="ECO:0000256" key="4">
    <source>
        <dbReference type="ARBA" id="ARBA00022884"/>
    </source>
</evidence>
<evidence type="ECO:0000256" key="2">
    <source>
        <dbReference type="ARBA" id="ARBA00022555"/>
    </source>
</evidence>
<feature type="binding site" evidence="8">
    <location>
        <position position="64"/>
    </location>
    <ligand>
        <name>tRNA</name>
        <dbReference type="ChEBI" id="CHEBI:17843"/>
    </ligand>
</feature>
<dbReference type="FunFam" id="3.40.50.1470:FF:000001">
    <property type="entry name" value="Peptidyl-tRNA hydrolase"/>
    <property type="match status" value="1"/>
</dbReference>
<evidence type="ECO:0000256" key="1">
    <source>
        <dbReference type="ARBA" id="ARBA00013260"/>
    </source>
</evidence>
<evidence type="ECO:0000256" key="7">
    <source>
        <dbReference type="ARBA" id="ARBA00050038"/>
    </source>
</evidence>
<accession>A0A9D1H506</accession>
<feature type="site" description="Stabilizes the basic form of H active site to accept a proton" evidence="8">
    <location>
        <position position="91"/>
    </location>
</feature>
<comment type="caution">
    <text evidence="11">The sequence shown here is derived from an EMBL/GenBank/DDBJ whole genome shotgun (WGS) entry which is preliminary data.</text>
</comment>
<evidence type="ECO:0000256" key="9">
    <source>
        <dbReference type="RuleBase" id="RU000673"/>
    </source>
</evidence>
<dbReference type="GO" id="GO:0006515">
    <property type="term" value="P:protein quality control for misfolded or incompletely synthesized proteins"/>
    <property type="evidence" value="ECO:0007669"/>
    <property type="project" value="UniProtKB-UniRule"/>
</dbReference>
<feature type="binding site" evidence="8">
    <location>
        <position position="66"/>
    </location>
    <ligand>
        <name>tRNA</name>
        <dbReference type="ChEBI" id="CHEBI:17843"/>
    </ligand>
</feature>
<evidence type="ECO:0000256" key="10">
    <source>
        <dbReference type="RuleBase" id="RU004320"/>
    </source>
</evidence>
<sequence length="188" mass="21032">MHLLIGLGNPGSRYDMTRHNIGFHTIDYIADKYSTKINKLKYKALYGECVISGEKTLLIKPQTYMNLSGESIVDFVNFYKLPPGNVIVISDDINLDTGRLRIRPKGSDGGHNGLKSIIYMLQSDEFPRIRMGIGAPRHEEHDLADFVLGRFTKDEIPVMEDAIKRACAAAEEIIANGVNSAMNKYNGR</sequence>
<evidence type="ECO:0000313" key="12">
    <source>
        <dbReference type="Proteomes" id="UP000824165"/>
    </source>
</evidence>
<keyword evidence="3 8" id="KW-0378">Hydrolase</keyword>
<comment type="subcellular location">
    <subcellularLocation>
        <location evidence="8">Cytoplasm</location>
    </subcellularLocation>
</comment>
<reference evidence="11" key="2">
    <citation type="journal article" date="2021" name="PeerJ">
        <title>Extensive microbial diversity within the chicken gut microbiome revealed by metagenomics and culture.</title>
        <authorList>
            <person name="Gilroy R."/>
            <person name="Ravi A."/>
            <person name="Getino M."/>
            <person name="Pursley I."/>
            <person name="Horton D.L."/>
            <person name="Alikhan N.F."/>
            <person name="Baker D."/>
            <person name="Gharbi K."/>
            <person name="Hall N."/>
            <person name="Watson M."/>
            <person name="Adriaenssens E.M."/>
            <person name="Foster-Nyarko E."/>
            <person name="Jarju S."/>
            <person name="Secka A."/>
            <person name="Antonio M."/>
            <person name="Oren A."/>
            <person name="Chaudhuri R.R."/>
            <person name="La Ragione R."/>
            <person name="Hildebrand F."/>
            <person name="Pallen M.J."/>
        </authorList>
    </citation>
    <scope>NUCLEOTIDE SEQUENCE</scope>
    <source>
        <strain evidence="11">CHK181-108</strain>
    </source>
</reference>
<dbReference type="SUPFAM" id="SSF53178">
    <property type="entry name" value="Peptidyl-tRNA hydrolase-like"/>
    <property type="match status" value="1"/>
</dbReference>
<reference evidence="11" key="1">
    <citation type="submission" date="2020-10" db="EMBL/GenBank/DDBJ databases">
        <authorList>
            <person name="Gilroy R."/>
        </authorList>
    </citation>
    <scope>NUCLEOTIDE SEQUENCE</scope>
    <source>
        <strain evidence="11">CHK181-108</strain>
    </source>
</reference>
<comment type="subunit">
    <text evidence="8">Monomer.</text>
</comment>
<dbReference type="GO" id="GO:0004045">
    <property type="term" value="F:peptidyl-tRNA hydrolase activity"/>
    <property type="evidence" value="ECO:0007669"/>
    <property type="project" value="UniProtKB-UniRule"/>
</dbReference>
<dbReference type="Pfam" id="PF01195">
    <property type="entry name" value="Pept_tRNA_hydro"/>
    <property type="match status" value="1"/>
</dbReference>
<dbReference type="Gene3D" id="3.40.50.1470">
    <property type="entry name" value="Peptidyl-tRNA hydrolase"/>
    <property type="match status" value="1"/>
</dbReference>
<feature type="active site" description="Proton acceptor" evidence="8">
    <location>
        <position position="19"/>
    </location>
</feature>
<comment type="function">
    <text evidence="8">Hydrolyzes ribosome-free peptidyl-tRNAs (with 1 or more amino acids incorporated), which drop off the ribosome during protein synthesis, or as a result of ribosome stalling.</text>
</comment>
<gene>
    <name evidence="8" type="primary">pth</name>
    <name evidence="11" type="ORF">IAA60_05425</name>
</gene>
<keyword evidence="4 8" id="KW-0694">RNA-binding</keyword>
<feature type="site" description="Discriminates between blocked and unblocked aminoacyl-tRNA" evidence="8">
    <location>
        <position position="9"/>
    </location>
</feature>
<dbReference type="HAMAP" id="MF_00083">
    <property type="entry name" value="Pept_tRNA_hydro_bact"/>
    <property type="match status" value="1"/>
</dbReference>
<comment type="function">
    <text evidence="8">Catalyzes the release of premature peptidyl moieties from peptidyl-tRNA molecules trapped in stalled 50S ribosomal subunits, and thus maintains levels of free tRNAs and 50S ribosomes.</text>
</comment>
<dbReference type="GO" id="GO:0072344">
    <property type="term" value="P:rescue of stalled ribosome"/>
    <property type="evidence" value="ECO:0007669"/>
    <property type="project" value="UniProtKB-UniRule"/>
</dbReference>
<keyword evidence="8" id="KW-0963">Cytoplasm</keyword>
<feature type="binding site" evidence="8">
    <location>
        <position position="112"/>
    </location>
    <ligand>
        <name>tRNA</name>
        <dbReference type="ChEBI" id="CHEBI:17843"/>
    </ligand>
</feature>
<comment type="catalytic activity">
    <reaction evidence="6 8 9">
        <text>an N-acyl-L-alpha-aminoacyl-tRNA + H2O = an N-acyl-L-amino acid + a tRNA + H(+)</text>
        <dbReference type="Rhea" id="RHEA:54448"/>
        <dbReference type="Rhea" id="RHEA-COMP:10123"/>
        <dbReference type="Rhea" id="RHEA-COMP:13883"/>
        <dbReference type="ChEBI" id="CHEBI:15377"/>
        <dbReference type="ChEBI" id="CHEBI:15378"/>
        <dbReference type="ChEBI" id="CHEBI:59874"/>
        <dbReference type="ChEBI" id="CHEBI:78442"/>
        <dbReference type="ChEBI" id="CHEBI:138191"/>
        <dbReference type="EC" id="3.1.1.29"/>
    </reaction>
</comment>